<dbReference type="Proteomes" id="UP000009097">
    <property type="component" value="Unassembled WGS sequence"/>
</dbReference>
<dbReference type="EMBL" id="DS231716">
    <property type="protein sequence ID" value="KNB15571.1"/>
    <property type="molecule type" value="Genomic_DNA"/>
</dbReference>
<accession>A0A0J9VXS9</accession>
<name>A0A0J9VXS9_FUSO4</name>
<organism evidence="1 2">
    <name type="scientific">Fusarium oxysporum f. sp. lycopersici (strain 4287 / CBS 123668 / FGSC 9935 / NRRL 34936)</name>
    <name type="common">Fusarium vascular wilt of tomato</name>
    <dbReference type="NCBI Taxonomy" id="426428"/>
    <lineage>
        <taxon>Eukaryota</taxon>
        <taxon>Fungi</taxon>
        <taxon>Dikarya</taxon>
        <taxon>Ascomycota</taxon>
        <taxon>Pezizomycotina</taxon>
        <taxon>Sordariomycetes</taxon>
        <taxon>Hypocreomycetidae</taxon>
        <taxon>Hypocreales</taxon>
        <taxon>Nectriaceae</taxon>
        <taxon>Fusarium</taxon>
        <taxon>Fusarium oxysporum species complex</taxon>
    </lineage>
</organism>
<sequence>MTSLVRAHGALVGSRRKALHHLIMKLYKRKHQYGPQYLPSTQTPAPS</sequence>
<reference evidence="1" key="2">
    <citation type="journal article" date="2010" name="Nature">
        <title>Comparative genomics reveals mobile pathogenicity chromosomes in Fusarium.</title>
        <authorList>
            <person name="Ma L.J."/>
            <person name="van der Does H.C."/>
            <person name="Borkovich K.A."/>
            <person name="Coleman J.J."/>
            <person name="Daboussi M.J."/>
            <person name="Di Pietro A."/>
            <person name="Dufresne M."/>
            <person name="Freitag M."/>
            <person name="Grabherr M."/>
            <person name="Henrissat B."/>
            <person name="Houterman P.M."/>
            <person name="Kang S."/>
            <person name="Shim W.B."/>
            <person name="Woloshuk C."/>
            <person name="Xie X."/>
            <person name="Xu J.R."/>
            <person name="Antoniw J."/>
            <person name="Baker S.E."/>
            <person name="Bluhm B.H."/>
            <person name="Breakspear A."/>
            <person name="Brown D.W."/>
            <person name="Butchko R.A."/>
            <person name="Chapman S."/>
            <person name="Coulson R."/>
            <person name="Coutinho P.M."/>
            <person name="Danchin E.G."/>
            <person name="Diener A."/>
            <person name="Gale L.R."/>
            <person name="Gardiner D.M."/>
            <person name="Goff S."/>
            <person name="Hammond-Kosack K.E."/>
            <person name="Hilburn K."/>
            <person name="Hua-Van A."/>
            <person name="Jonkers W."/>
            <person name="Kazan K."/>
            <person name="Kodira C.D."/>
            <person name="Koehrsen M."/>
            <person name="Kumar L."/>
            <person name="Lee Y.H."/>
            <person name="Li L."/>
            <person name="Manners J.M."/>
            <person name="Miranda-Saavedra D."/>
            <person name="Mukherjee M."/>
            <person name="Park G."/>
            <person name="Park J."/>
            <person name="Park S.Y."/>
            <person name="Proctor R.H."/>
            <person name="Regev A."/>
            <person name="Ruiz-Roldan M.C."/>
            <person name="Sain D."/>
            <person name="Sakthikumar S."/>
            <person name="Sykes S."/>
            <person name="Schwartz D.C."/>
            <person name="Turgeon B.G."/>
            <person name="Wapinski I."/>
            <person name="Yoder O."/>
            <person name="Young S."/>
            <person name="Zeng Q."/>
            <person name="Zhou S."/>
            <person name="Galagan J."/>
            <person name="Cuomo C.A."/>
            <person name="Kistler H.C."/>
            <person name="Rep M."/>
        </authorList>
    </citation>
    <scope>NUCLEOTIDE SEQUENCE [LARGE SCALE GENOMIC DNA]</scope>
    <source>
        <strain evidence="1">4287</strain>
    </source>
</reference>
<dbReference type="AlphaFoldDB" id="A0A0J9VXS9"/>
<protein>
    <submittedName>
        <fullName evidence="1">Uncharacterized protein</fullName>
    </submittedName>
</protein>
<evidence type="ECO:0000313" key="2">
    <source>
        <dbReference type="Proteomes" id="UP000009097"/>
    </source>
</evidence>
<dbReference type="GeneID" id="28962089"/>
<proteinExistence type="predicted"/>
<dbReference type="VEuPathDB" id="FungiDB:FOXG_21383"/>
<gene>
    <name evidence="1" type="ORF">FOXG_21383</name>
</gene>
<dbReference type="KEGG" id="fox:FOXG_21383"/>
<reference evidence="1" key="1">
    <citation type="submission" date="2007-04" db="EMBL/GenBank/DDBJ databases">
        <authorList>
            <consortium name="The Broad Institute Genome Sequencing Platform"/>
            <person name="Birren B."/>
            <person name="Lander E."/>
            <person name="Galagan J."/>
            <person name="Nusbaum C."/>
            <person name="Devon K."/>
            <person name="Ma L.-J."/>
            <person name="Jaffe D."/>
            <person name="Butler J."/>
            <person name="Alvarez P."/>
            <person name="Gnerre S."/>
            <person name="Grabherr M."/>
            <person name="Kleber M."/>
            <person name="Mauceli E."/>
            <person name="Brockman W."/>
            <person name="MacCallum I.A."/>
            <person name="Young S."/>
            <person name="LaButti K."/>
            <person name="DeCaprio D."/>
            <person name="Crawford M."/>
            <person name="Koehrsen M."/>
            <person name="Engels R."/>
            <person name="Montgomery P."/>
            <person name="Pearson M."/>
            <person name="Howarth C."/>
            <person name="Larson L."/>
            <person name="White J."/>
            <person name="O'Leary S."/>
            <person name="Kodira C."/>
            <person name="Zeng Q."/>
            <person name="Yandava C."/>
            <person name="Alvarado L."/>
            <person name="Kistler C."/>
            <person name="Shim W.-B."/>
            <person name="Kang S."/>
            <person name="Woloshuk C."/>
        </authorList>
    </citation>
    <scope>NUCLEOTIDE SEQUENCE</scope>
    <source>
        <strain evidence="1">4287</strain>
    </source>
</reference>
<dbReference type="RefSeq" id="XP_018253616.1">
    <property type="nucleotide sequence ID" value="XM_018401717.1"/>
</dbReference>
<evidence type="ECO:0000313" key="1">
    <source>
        <dbReference type="EMBL" id="KNB15571.1"/>
    </source>
</evidence>